<accession>A0A017RU82</accession>
<evidence type="ECO:0000313" key="2">
    <source>
        <dbReference type="Proteomes" id="UP000019681"/>
    </source>
</evidence>
<keyword evidence="1" id="KW-0808">Transferase</keyword>
<dbReference type="Gene3D" id="3.40.50.300">
    <property type="entry name" value="P-loop containing nucleotide triphosphate hydrolases"/>
    <property type="match status" value="1"/>
</dbReference>
<dbReference type="EMBL" id="AZQP01000025">
    <property type="protein sequence ID" value="EYE88237.1"/>
    <property type="molecule type" value="Genomic_DNA"/>
</dbReference>
<dbReference type="OrthoDB" id="9810309at2"/>
<dbReference type="RefSeq" id="WP_035380082.1">
    <property type="nucleotide sequence ID" value="NZ_AZQP01000025.1"/>
</dbReference>
<dbReference type="Pfam" id="PF02572">
    <property type="entry name" value="CobA_CobO_BtuR"/>
    <property type="match status" value="1"/>
</dbReference>
<dbReference type="PIRSF" id="PIRSF015617">
    <property type="entry name" value="Adensltrnsf_CobA"/>
    <property type="match status" value="1"/>
</dbReference>
<dbReference type="InterPro" id="IPR027417">
    <property type="entry name" value="P-loop_NTPase"/>
</dbReference>
<dbReference type="SUPFAM" id="SSF52540">
    <property type="entry name" value="P-loop containing nucleoside triphosphate hydrolases"/>
    <property type="match status" value="1"/>
</dbReference>
<gene>
    <name evidence="1" type="ORF">Q428_09065</name>
</gene>
<proteinExistence type="predicted"/>
<dbReference type="InterPro" id="IPR003724">
    <property type="entry name" value="CblAdoTrfase_CobA"/>
</dbReference>
<keyword evidence="2" id="KW-1185">Reference proteome</keyword>
<dbReference type="NCBIfam" id="TIGR00708">
    <property type="entry name" value="cobA"/>
    <property type="match status" value="1"/>
</dbReference>
<dbReference type="GO" id="GO:0008817">
    <property type="term" value="F:corrinoid adenosyltransferase activity"/>
    <property type="evidence" value="ECO:0007669"/>
    <property type="project" value="InterPro"/>
</dbReference>
<name>A0A017RU82_9CLOT</name>
<reference evidence="1 2" key="1">
    <citation type="journal article" date="2014" name="Genome Announc.">
        <title>Draft Genome Sequence of Fervidicella metallireducens Strain AeBT, an Iron-Reducing Thermoanaerobe from the Great Artesian Basin.</title>
        <authorList>
            <person name="Patel B.K."/>
        </authorList>
    </citation>
    <scope>NUCLEOTIDE SEQUENCE [LARGE SCALE GENOMIC DNA]</scope>
    <source>
        <strain evidence="1 2">AeB</strain>
    </source>
</reference>
<sequence length="171" mass="19217">MDKGYIHIYTGNGKGKTTAAFGLAVRAACAGLKVYIGQFVKDMKYHEVGVEKVLPNIKIEQLGKGCFIDKLPDEKDKLLAKEALDRCAEILKDGKYDVVILDEINIALYFKLLNVEDVIEALEERKNNVEVVLTGRYAPKELIEIADLVTEIKEVKHYYEQGVLSRKGIDN</sequence>
<comment type="caution">
    <text evidence="1">The sequence shown here is derived from an EMBL/GenBank/DDBJ whole genome shotgun (WGS) entry which is preliminary data.</text>
</comment>
<dbReference type="NCBIfam" id="NF004637">
    <property type="entry name" value="PRK05986.1"/>
    <property type="match status" value="1"/>
</dbReference>
<dbReference type="PANTHER" id="PTHR46638">
    <property type="entry name" value="CORRINOID ADENOSYLTRANSFERASE"/>
    <property type="match status" value="1"/>
</dbReference>
<dbReference type="PANTHER" id="PTHR46638:SF1">
    <property type="entry name" value="CORRINOID ADENOSYLTRANSFERASE"/>
    <property type="match status" value="1"/>
</dbReference>
<evidence type="ECO:0000313" key="1">
    <source>
        <dbReference type="EMBL" id="EYE88237.1"/>
    </source>
</evidence>
<dbReference type="CDD" id="cd00561">
    <property type="entry name" value="CobA_ACA"/>
    <property type="match status" value="1"/>
</dbReference>
<protein>
    <submittedName>
        <fullName evidence="1">Cobinamide adenolsyltransferase</fullName>
    </submittedName>
</protein>
<dbReference type="GO" id="GO:0005524">
    <property type="term" value="F:ATP binding"/>
    <property type="evidence" value="ECO:0007669"/>
    <property type="project" value="InterPro"/>
</dbReference>
<dbReference type="AlphaFoldDB" id="A0A017RU82"/>
<dbReference type="Proteomes" id="UP000019681">
    <property type="component" value="Unassembled WGS sequence"/>
</dbReference>
<dbReference type="GO" id="GO:0009236">
    <property type="term" value="P:cobalamin biosynthetic process"/>
    <property type="evidence" value="ECO:0007669"/>
    <property type="project" value="InterPro"/>
</dbReference>
<dbReference type="STRING" id="1403537.Q428_09065"/>
<organism evidence="1 2">
    <name type="scientific">Fervidicella metallireducens AeB</name>
    <dbReference type="NCBI Taxonomy" id="1403537"/>
    <lineage>
        <taxon>Bacteria</taxon>
        <taxon>Bacillati</taxon>
        <taxon>Bacillota</taxon>
        <taxon>Clostridia</taxon>
        <taxon>Eubacteriales</taxon>
        <taxon>Clostridiaceae</taxon>
        <taxon>Fervidicella</taxon>
    </lineage>
</organism>